<feature type="transmembrane region" description="Helical" evidence="6">
    <location>
        <begin position="249"/>
        <end position="270"/>
    </location>
</feature>
<protein>
    <submittedName>
        <fullName evidence="7">YihY/virulence factor BrkB family protein</fullName>
    </submittedName>
</protein>
<dbReference type="EMBL" id="SDHZ01000002">
    <property type="protein sequence ID" value="RXK83307.1"/>
    <property type="molecule type" value="Genomic_DNA"/>
</dbReference>
<dbReference type="Pfam" id="PF03631">
    <property type="entry name" value="Virul_fac_BrkB"/>
    <property type="match status" value="1"/>
</dbReference>
<comment type="subcellular location">
    <subcellularLocation>
        <location evidence="1">Cell membrane</location>
        <topology evidence="1">Multi-pass membrane protein</topology>
    </subcellularLocation>
</comment>
<keyword evidence="4 6" id="KW-1133">Transmembrane helix</keyword>
<dbReference type="AlphaFoldDB" id="A0A4Q1D6M2"/>
<dbReference type="GO" id="GO:0005886">
    <property type="term" value="C:plasma membrane"/>
    <property type="evidence" value="ECO:0007669"/>
    <property type="project" value="UniProtKB-SubCell"/>
</dbReference>
<evidence type="ECO:0000256" key="2">
    <source>
        <dbReference type="ARBA" id="ARBA00022475"/>
    </source>
</evidence>
<feature type="transmembrane region" description="Helical" evidence="6">
    <location>
        <begin position="29"/>
        <end position="52"/>
    </location>
</feature>
<dbReference type="PIRSF" id="PIRSF035875">
    <property type="entry name" value="RNase_BN"/>
    <property type="match status" value="1"/>
</dbReference>
<dbReference type="PANTHER" id="PTHR30213:SF1">
    <property type="entry name" value="INNER MEMBRANE PROTEIN YHJD"/>
    <property type="match status" value="1"/>
</dbReference>
<name>A0A4Q1D6M2_9BACT</name>
<evidence type="ECO:0000256" key="4">
    <source>
        <dbReference type="ARBA" id="ARBA00022989"/>
    </source>
</evidence>
<keyword evidence="2" id="KW-1003">Cell membrane</keyword>
<feature type="transmembrane region" description="Helical" evidence="6">
    <location>
        <begin position="183"/>
        <end position="205"/>
    </location>
</feature>
<sequence length="317" mass="35139">MKIRDWGKMFWQAINDFLDNGVLRMSAALAYYTIFALAPMLIIIISIADLFWGRDAINGSVYYQLNDFLGAQAASQVQDMLKNAAISGSNTLATVIGIVSLVFAATGVFTEIQVSINTIWHLKTKPKKGQGILKFVLNRLISFSMVVGLGFILLVSLAVNTVMDTLLNQLTRIFPDNNVNLAYITNYVVTFGVISFLFAVIFKVLPDARVKWKDVWMGAFSTAILFMLGKFGISFYLSKSTVASTYGAAGSMVLLLLWVYYSSAILYFGAGFTRVYACFRGRNIYPNDYAVYIVQVEKENHESLAAQEVVAASEKAK</sequence>
<comment type="caution">
    <text evidence="7">The sequence shown here is derived from an EMBL/GenBank/DDBJ whole genome shotgun (WGS) entry which is preliminary data.</text>
</comment>
<reference evidence="7 8" key="1">
    <citation type="submission" date="2019-01" db="EMBL/GenBank/DDBJ databases">
        <title>Filimonas sp. strain TTM-71.</title>
        <authorList>
            <person name="Chen W.-M."/>
        </authorList>
    </citation>
    <scope>NUCLEOTIDE SEQUENCE [LARGE SCALE GENOMIC DNA]</scope>
    <source>
        <strain evidence="7 8">TTM-71</strain>
    </source>
</reference>
<evidence type="ECO:0000256" key="6">
    <source>
        <dbReference type="SAM" id="Phobius"/>
    </source>
</evidence>
<evidence type="ECO:0000313" key="7">
    <source>
        <dbReference type="EMBL" id="RXK83307.1"/>
    </source>
</evidence>
<proteinExistence type="predicted"/>
<keyword evidence="3 6" id="KW-0812">Transmembrane</keyword>
<feature type="transmembrane region" description="Helical" evidence="6">
    <location>
        <begin position="92"/>
        <end position="120"/>
    </location>
</feature>
<keyword evidence="8" id="KW-1185">Reference proteome</keyword>
<evidence type="ECO:0000313" key="8">
    <source>
        <dbReference type="Proteomes" id="UP000290545"/>
    </source>
</evidence>
<dbReference type="RefSeq" id="WP_129004360.1">
    <property type="nucleotide sequence ID" value="NZ_SDHZ01000002.1"/>
</dbReference>
<keyword evidence="5 6" id="KW-0472">Membrane</keyword>
<evidence type="ECO:0000256" key="5">
    <source>
        <dbReference type="ARBA" id="ARBA00023136"/>
    </source>
</evidence>
<feature type="transmembrane region" description="Helical" evidence="6">
    <location>
        <begin position="140"/>
        <end position="163"/>
    </location>
</feature>
<gene>
    <name evidence="7" type="ORF">ESB13_14460</name>
</gene>
<evidence type="ECO:0000256" key="3">
    <source>
        <dbReference type="ARBA" id="ARBA00022692"/>
    </source>
</evidence>
<accession>A0A4Q1D6M2</accession>
<organism evidence="7 8">
    <name type="scientific">Filimonas effusa</name>
    <dbReference type="NCBI Taxonomy" id="2508721"/>
    <lineage>
        <taxon>Bacteria</taxon>
        <taxon>Pseudomonadati</taxon>
        <taxon>Bacteroidota</taxon>
        <taxon>Chitinophagia</taxon>
        <taxon>Chitinophagales</taxon>
        <taxon>Chitinophagaceae</taxon>
        <taxon>Filimonas</taxon>
    </lineage>
</organism>
<dbReference type="NCBIfam" id="TIGR00765">
    <property type="entry name" value="yihY_not_rbn"/>
    <property type="match status" value="1"/>
</dbReference>
<dbReference type="OrthoDB" id="9797028at2"/>
<dbReference type="PANTHER" id="PTHR30213">
    <property type="entry name" value="INNER MEMBRANE PROTEIN YHJD"/>
    <property type="match status" value="1"/>
</dbReference>
<dbReference type="Proteomes" id="UP000290545">
    <property type="component" value="Unassembled WGS sequence"/>
</dbReference>
<dbReference type="InterPro" id="IPR017039">
    <property type="entry name" value="Virul_fac_BrkB"/>
</dbReference>
<evidence type="ECO:0000256" key="1">
    <source>
        <dbReference type="ARBA" id="ARBA00004651"/>
    </source>
</evidence>
<feature type="transmembrane region" description="Helical" evidence="6">
    <location>
        <begin position="217"/>
        <end position="237"/>
    </location>
</feature>